<dbReference type="STRING" id="1890364.A0A2P6N7V3"/>
<evidence type="ECO:0000313" key="16">
    <source>
        <dbReference type="Proteomes" id="UP000241769"/>
    </source>
</evidence>
<feature type="transmembrane region" description="Helical" evidence="14">
    <location>
        <begin position="304"/>
        <end position="321"/>
    </location>
</feature>
<feature type="transmembrane region" description="Helical" evidence="14">
    <location>
        <begin position="276"/>
        <end position="292"/>
    </location>
</feature>
<evidence type="ECO:0000256" key="5">
    <source>
        <dbReference type="ARBA" id="ARBA00018512"/>
    </source>
</evidence>
<dbReference type="Pfam" id="PF04922">
    <property type="entry name" value="DIE2_ALG10"/>
    <property type="match status" value="1"/>
</dbReference>
<evidence type="ECO:0000256" key="1">
    <source>
        <dbReference type="ARBA" id="ARBA00004477"/>
    </source>
</evidence>
<evidence type="ECO:0000256" key="7">
    <source>
        <dbReference type="ARBA" id="ARBA00022679"/>
    </source>
</evidence>
<keyword evidence="9" id="KW-0256">Endoplasmic reticulum</keyword>
<keyword evidence="16" id="KW-1185">Reference proteome</keyword>
<sequence length="459" mass="53007">MRSSGDKSVHGYTIYLCVIALIGLSLWLAQKVNHVAPNPYMDEPFHVPQTQRYCSNNLEWDPKITTFPGLYVVAVAYAKLLQLSPVAIMDGDTCSSIPLLRSLNIFFAAGNLILLYKILSKLYPEENRSLLSLKALTLIAFPIHFFYIFLFYTDCGSTFFLLLAYLSLLNGRTNSAAVWGAVAISFRQTNIIWDAFFVAGQLLHRFSLETGETTSQPVTVKLFSFLTWALRKSHLIVMKYWAHVLLAAFFVLFVIYNDGIVVGDRSAHAPVIHTSQLLYFIGFSTFFLSFDLRTVTPHTLKSPRGFITIVSCTLLCLYTIHRYSPAHPYLLADNRHYTFYLWKNVYARNFWTKYALLPAYALSFYLLWNALRKRQSALWCLFFFFFTAATLVPALLLEFRYFLVPFFFIALHMRDSIRGNILGTMCQLAFYMMINGITFYLFFTKPFVWPNGETQRFMW</sequence>
<dbReference type="Proteomes" id="UP000241769">
    <property type="component" value="Unassembled WGS sequence"/>
</dbReference>
<comment type="function">
    <text evidence="12">Dol-P-Glc:Glc(2)Man(9)GlcNAc(2)-PP-Dol alpha-1,2-glucosyltransferase that operates in the biosynthetic pathway of dolichol-linked oligosaccharides, the glycan precursors employed in protein asparagine (N)-glycosylation. The assembly of dolichol-linked oligosaccharides begins on the cytosolic side of the endoplasmic reticulum membrane and finishes in its lumen. The sequential addition of sugars to dolichol pyrophosphate produces dolichol-linked oligosaccharides containing fourteen sugars, including two GlcNAcs, nine mannoses and three glucoses. Once assembled, the oligosaccharide is transferred from the lipid to nascent proteins by oligosaccharyltransferases. In the lumen of the endoplasmic reticulum, adds the third and last glucose residue from dolichyl phosphate glucose (Dol-P-Glc) onto the lipid-linked oligosaccharide intermediate Glc(2)Man(9)GlcNAc(2)-PP-Dol to produce Glc(3)Man(9)GlcNAc(2)-PP-Dol.</text>
</comment>
<keyword evidence="8 14" id="KW-0812">Transmembrane</keyword>
<reference evidence="15 16" key="1">
    <citation type="journal article" date="2018" name="Genome Biol. Evol.">
        <title>Multiple Roots of Fruiting Body Formation in Amoebozoa.</title>
        <authorList>
            <person name="Hillmann F."/>
            <person name="Forbes G."/>
            <person name="Novohradska S."/>
            <person name="Ferling I."/>
            <person name="Riege K."/>
            <person name="Groth M."/>
            <person name="Westermann M."/>
            <person name="Marz M."/>
            <person name="Spaller T."/>
            <person name="Winckler T."/>
            <person name="Schaap P."/>
            <person name="Glockner G."/>
        </authorList>
    </citation>
    <scope>NUCLEOTIDE SEQUENCE [LARGE SCALE GENOMIC DNA]</scope>
    <source>
        <strain evidence="15 16">Jena</strain>
    </source>
</reference>
<evidence type="ECO:0000256" key="10">
    <source>
        <dbReference type="ARBA" id="ARBA00022989"/>
    </source>
</evidence>
<evidence type="ECO:0000256" key="12">
    <source>
        <dbReference type="ARBA" id="ARBA00044727"/>
    </source>
</evidence>
<dbReference type="PANTHER" id="PTHR12989">
    <property type="entry name" value="ALPHA-1,2-GLUCOSYLTRANSFERASE ALG10"/>
    <property type="match status" value="1"/>
</dbReference>
<feature type="transmembrane region" description="Helical" evidence="14">
    <location>
        <begin position="139"/>
        <end position="166"/>
    </location>
</feature>
<evidence type="ECO:0000256" key="3">
    <source>
        <dbReference type="ARBA" id="ARBA00010600"/>
    </source>
</evidence>
<name>A0A2P6N7V3_9EUKA</name>
<feature type="transmembrane region" description="Helical" evidence="14">
    <location>
        <begin position="12"/>
        <end position="29"/>
    </location>
</feature>
<protein>
    <recommendedName>
        <fullName evidence="5 14">Dol-P-Glc:Glc(2)Man(9)GlcNAc(2)-PP-Dol alpha-1,2-glucosyltransferase</fullName>
        <ecNumber evidence="4 14">2.4.1.256</ecNumber>
    </recommendedName>
</protein>
<keyword evidence="11 14" id="KW-0472">Membrane</keyword>
<evidence type="ECO:0000256" key="2">
    <source>
        <dbReference type="ARBA" id="ARBA00004922"/>
    </source>
</evidence>
<dbReference type="GO" id="GO:0106073">
    <property type="term" value="F:dolichyl pyrophosphate Glc2Man9GlcNAc2 alpha-1,2-glucosyltransferase activity"/>
    <property type="evidence" value="ECO:0007669"/>
    <property type="project" value="UniProtKB-UniRule"/>
</dbReference>
<feature type="transmembrane region" description="Helical" evidence="14">
    <location>
        <begin position="378"/>
        <end position="401"/>
    </location>
</feature>
<evidence type="ECO:0000256" key="9">
    <source>
        <dbReference type="ARBA" id="ARBA00022824"/>
    </source>
</evidence>
<dbReference type="EMBL" id="MDYQ01000163">
    <property type="protein sequence ID" value="PRP80027.1"/>
    <property type="molecule type" value="Genomic_DNA"/>
</dbReference>
<dbReference type="PANTHER" id="PTHR12989:SF10">
    <property type="entry name" value="DOL-P-GLC:GLC(2)MAN(9)GLCNAC(2)-PP-DOL ALPHA-1,2-GLUCOSYLTRANSFERASE-RELATED"/>
    <property type="match status" value="1"/>
</dbReference>
<evidence type="ECO:0000256" key="4">
    <source>
        <dbReference type="ARBA" id="ARBA00011967"/>
    </source>
</evidence>
<dbReference type="OrthoDB" id="4769at2759"/>
<comment type="caution">
    <text evidence="14">Lacks conserved residue(s) required for the propagation of feature annotation.</text>
</comment>
<evidence type="ECO:0000256" key="14">
    <source>
        <dbReference type="PIRNR" id="PIRNR028810"/>
    </source>
</evidence>
<dbReference type="FunCoup" id="A0A2P6N7V3">
    <property type="interactions" value="781"/>
</dbReference>
<evidence type="ECO:0000313" key="15">
    <source>
        <dbReference type="EMBL" id="PRP80027.1"/>
    </source>
</evidence>
<comment type="catalytic activity">
    <reaction evidence="13">
        <text>an alpha-D-Glc-(1-&gt;3)-alpha-D-Glc-(1-&gt;3)-alpha-D-Man-(1-&gt;2)-alpha-D-Man-(1-&gt;2)-alpha-D-Man-(1-&gt;3)-[alpha-D-Man-(1-&gt;2)-alpha-D-Man-(1-&gt;3)-[alpha-D-Man-(1-&gt;2)-alpha-D-Man-(1-&gt;6)]-alpha-D-Man-(1-&gt;6)]-beta-D-Man-(1-&gt;4)-beta-D-GlcNAc-(1-&gt;4)-alpha-D-GlcNAc-diphospho-di-trans,poly-cis-dolichol + a di-trans,poly-cis-dolichyl beta-D-glucosyl phosphate = a alpha-D-Glc-(1-&gt;2)-alpha-D-Glc-(1-&gt;3)-alpha-D-Glc-(1-&gt;3)-alpha-D-Man-(1-&gt;2)-alpha-D-Man-(1-&gt;2)-alpha-D-Man-(1-&gt;3)-[alpha-D-Man-(1-&gt;2)-alpha-D-Man-(1-&gt;3)-[alpha-D-Man-(1-&gt;2)-alpha-D-Man-(1-&gt;6)]-alpha-D-Man-(1-&gt;6)]-beta-D-Man-(1-&gt;4)-beta-D-GlcNAc-(1-&gt;4)-alpha-D-GlcNAc-diphospho-di-trans,poly-cis-dolichol + a di-trans,poly-cis-dolichyl phosphate + H(+)</text>
        <dbReference type="Rhea" id="RHEA:29543"/>
        <dbReference type="Rhea" id="RHEA-COMP:19498"/>
        <dbReference type="Rhea" id="RHEA-COMP:19502"/>
        <dbReference type="Rhea" id="RHEA-COMP:19512"/>
        <dbReference type="Rhea" id="RHEA-COMP:19522"/>
        <dbReference type="ChEBI" id="CHEBI:15378"/>
        <dbReference type="ChEBI" id="CHEBI:57525"/>
        <dbReference type="ChEBI" id="CHEBI:57683"/>
        <dbReference type="ChEBI" id="CHEBI:132522"/>
        <dbReference type="ChEBI" id="CHEBI:132523"/>
        <dbReference type="EC" id="2.4.1.256"/>
    </reaction>
    <physiologicalReaction direction="left-to-right" evidence="13">
        <dbReference type="Rhea" id="RHEA:29544"/>
    </physiologicalReaction>
</comment>
<keyword evidence="7" id="KW-0808">Transferase</keyword>
<dbReference type="InterPro" id="IPR016900">
    <property type="entry name" value="Alg10"/>
</dbReference>
<evidence type="ECO:0000256" key="6">
    <source>
        <dbReference type="ARBA" id="ARBA00022676"/>
    </source>
</evidence>
<evidence type="ECO:0000256" key="11">
    <source>
        <dbReference type="ARBA" id="ARBA00023136"/>
    </source>
</evidence>
<gene>
    <name evidence="15" type="ORF">PROFUN_12314</name>
</gene>
<comment type="pathway">
    <text evidence="2">Protein modification; protein glycosylation.</text>
</comment>
<feature type="transmembrane region" description="Helical" evidence="14">
    <location>
        <begin position="351"/>
        <end position="371"/>
    </location>
</feature>
<organism evidence="15 16">
    <name type="scientific">Planoprotostelium fungivorum</name>
    <dbReference type="NCBI Taxonomy" id="1890364"/>
    <lineage>
        <taxon>Eukaryota</taxon>
        <taxon>Amoebozoa</taxon>
        <taxon>Evosea</taxon>
        <taxon>Variosea</taxon>
        <taxon>Cavosteliida</taxon>
        <taxon>Cavosteliaceae</taxon>
        <taxon>Planoprotostelium</taxon>
    </lineage>
</organism>
<proteinExistence type="inferred from homology"/>
<accession>A0A2P6N7V3</accession>
<dbReference type="GO" id="GO:0006488">
    <property type="term" value="P:dolichol-linked oligosaccharide biosynthetic process"/>
    <property type="evidence" value="ECO:0007669"/>
    <property type="project" value="UniProtKB-UniRule"/>
</dbReference>
<dbReference type="EC" id="2.4.1.256" evidence="4 14"/>
<evidence type="ECO:0000256" key="13">
    <source>
        <dbReference type="ARBA" id="ARBA00048064"/>
    </source>
</evidence>
<keyword evidence="6 14" id="KW-0328">Glycosyltransferase</keyword>
<feature type="transmembrane region" description="Helical" evidence="14">
    <location>
        <begin position="240"/>
        <end position="256"/>
    </location>
</feature>
<dbReference type="GO" id="GO:0005789">
    <property type="term" value="C:endoplasmic reticulum membrane"/>
    <property type="evidence" value="ECO:0007669"/>
    <property type="project" value="UniProtKB-SubCell"/>
</dbReference>
<comment type="caution">
    <text evidence="15">The sequence shown here is derived from an EMBL/GenBank/DDBJ whole genome shotgun (WGS) entry which is preliminary data.</text>
</comment>
<feature type="transmembrane region" description="Helical" evidence="14">
    <location>
        <begin position="100"/>
        <end position="119"/>
    </location>
</feature>
<comment type="similarity">
    <text evidence="3 14">Belongs to the ALG10 glucosyltransferase family.</text>
</comment>
<feature type="transmembrane region" description="Helical" evidence="14">
    <location>
        <begin position="421"/>
        <end position="443"/>
    </location>
</feature>
<comment type="subcellular location">
    <subcellularLocation>
        <location evidence="1">Endoplasmic reticulum membrane</location>
        <topology evidence="1">Multi-pass membrane protein</topology>
    </subcellularLocation>
</comment>
<dbReference type="PIRSF" id="PIRSF028810">
    <property type="entry name" value="Alpha1_2_glucosyltferase_Alg10"/>
    <property type="match status" value="1"/>
</dbReference>
<evidence type="ECO:0000256" key="8">
    <source>
        <dbReference type="ARBA" id="ARBA00022692"/>
    </source>
</evidence>
<dbReference type="AlphaFoldDB" id="A0A2P6N7V3"/>
<dbReference type="InParanoid" id="A0A2P6N7V3"/>
<keyword evidence="10 14" id="KW-1133">Transmembrane helix</keyword>